<evidence type="ECO:0000313" key="2">
    <source>
        <dbReference type="EMBL" id="KAK2163335.1"/>
    </source>
</evidence>
<name>A0AAD9K3N6_9ANNE</name>
<gene>
    <name evidence="2" type="ORF">LSH36_81g01005</name>
</gene>
<dbReference type="Proteomes" id="UP001208570">
    <property type="component" value="Unassembled WGS sequence"/>
</dbReference>
<sequence>EFYLRDGNSPSSVKDSADKDQEDDEAVLDEATEEEHGKEEQDSNVVLVDDDDDDDDDVVDIDEGNNMNGLFEEVLENTEDRRYDDYPPNVTAVIKLDTKGSCRGFKMFVLLQCRPDIRNALFHAIHSKCPNKLHFILADRCFCEGACYSETNVTTDE</sequence>
<protein>
    <submittedName>
        <fullName evidence="2">Uncharacterized protein</fullName>
    </submittedName>
</protein>
<comment type="caution">
    <text evidence="2">The sequence shown here is derived from an EMBL/GenBank/DDBJ whole genome shotgun (WGS) entry which is preliminary data.</text>
</comment>
<feature type="compositionally biased region" description="Acidic residues" evidence="1">
    <location>
        <begin position="48"/>
        <end position="63"/>
    </location>
</feature>
<proteinExistence type="predicted"/>
<dbReference type="EMBL" id="JAODUP010000081">
    <property type="protein sequence ID" value="KAK2163335.1"/>
    <property type="molecule type" value="Genomic_DNA"/>
</dbReference>
<reference evidence="2" key="1">
    <citation type="journal article" date="2023" name="Mol. Biol. Evol.">
        <title>Third-Generation Sequencing Reveals the Adaptive Role of the Epigenome in Three Deep-Sea Polychaetes.</title>
        <authorList>
            <person name="Perez M."/>
            <person name="Aroh O."/>
            <person name="Sun Y."/>
            <person name="Lan Y."/>
            <person name="Juniper S.K."/>
            <person name="Young C.R."/>
            <person name="Angers B."/>
            <person name="Qian P.Y."/>
        </authorList>
    </citation>
    <scope>NUCLEOTIDE SEQUENCE</scope>
    <source>
        <strain evidence="2">P08H-3</strain>
    </source>
</reference>
<keyword evidence="3" id="KW-1185">Reference proteome</keyword>
<organism evidence="2 3">
    <name type="scientific">Paralvinella palmiformis</name>
    <dbReference type="NCBI Taxonomy" id="53620"/>
    <lineage>
        <taxon>Eukaryota</taxon>
        <taxon>Metazoa</taxon>
        <taxon>Spiralia</taxon>
        <taxon>Lophotrochozoa</taxon>
        <taxon>Annelida</taxon>
        <taxon>Polychaeta</taxon>
        <taxon>Sedentaria</taxon>
        <taxon>Canalipalpata</taxon>
        <taxon>Terebellida</taxon>
        <taxon>Terebelliformia</taxon>
        <taxon>Alvinellidae</taxon>
        <taxon>Paralvinella</taxon>
    </lineage>
</organism>
<evidence type="ECO:0000256" key="1">
    <source>
        <dbReference type="SAM" id="MobiDB-lite"/>
    </source>
</evidence>
<evidence type="ECO:0000313" key="3">
    <source>
        <dbReference type="Proteomes" id="UP001208570"/>
    </source>
</evidence>
<feature type="region of interest" description="Disordered" evidence="1">
    <location>
        <begin position="1"/>
        <end position="64"/>
    </location>
</feature>
<dbReference type="AlphaFoldDB" id="A0AAD9K3N6"/>
<feature type="non-terminal residue" evidence="2">
    <location>
        <position position="1"/>
    </location>
</feature>
<accession>A0AAD9K3N6</accession>
<feature type="non-terminal residue" evidence="2">
    <location>
        <position position="157"/>
    </location>
</feature>
<feature type="compositionally biased region" description="Acidic residues" evidence="1">
    <location>
        <begin position="20"/>
        <end position="33"/>
    </location>
</feature>